<evidence type="ECO:0000256" key="9">
    <source>
        <dbReference type="ARBA" id="ARBA00023102"/>
    </source>
</evidence>
<keyword evidence="9 12" id="KW-0368">Histidine biosynthesis</keyword>
<feature type="active site" description="Proton acceptor" evidence="12">
    <location>
        <position position="8"/>
    </location>
</feature>
<dbReference type="RefSeq" id="WP_073026025.1">
    <property type="nucleotide sequence ID" value="NZ_FQZS01000012.1"/>
</dbReference>
<dbReference type="CDD" id="cd04732">
    <property type="entry name" value="HisA"/>
    <property type="match status" value="1"/>
</dbReference>
<dbReference type="HAMAP" id="MF_01014">
    <property type="entry name" value="HisA"/>
    <property type="match status" value="1"/>
</dbReference>
<name>A0A1M6FGY7_9FIRM</name>
<evidence type="ECO:0000256" key="2">
    <source>
        <dbReference type="ARBA" id="ARBA00004496"/>
    </source>
</evidence>
<evidence type="ECO:0000256" key="10">
    <source>
        <dbReference type="ARBA" id="ARBA00023235"/>
    </source>
</evidence>
<organism evidence="15 16">
    <name type="scientific">Lutispora thermophila DSM 19022</name>
    <dbReference type="NCBI Taxonomy" id="1122184"/>
    <lineage>
        <taxon>Bacteria</taxon>
        <taxon>Bacillati</taxon>
        <taxon>Bacillota</taxon>
        <taxon>Clostridia</taxon>
        <taxon>Lutisporales</taxon>
        <taxon>Lutisporaceae</taxon>
        <taxon>Lutispora</taxon>
    </lineage>
</organism>
<dbReference type="STRING" id="1122184.SAMN02745176_01959"/>
<comment type="similarity">
    <text evidence="4 12 13">Belongs to the HisA/HisF family.</text>
</comment>
<protein>
    <recommendedName>
        <fullName evidence="6 12">1-(5-phosphoribosyl)-5-[(5-phosphoribosylamino)methylideneamino] imidazole-4-carboxamide isomerase</fullName>
        <ecNumber evidence="5 12">5.3.1.16</ecNumber>
    </recommendedName>
    <alternativeName>
        <fullName evidence="11 12">Phosphoribosylformimino-5-aminoimidazole carboxamide ribotide isomerase</fullName>
    </alternativeName>
</protein>
<feature type="active site" description="Proton donor" evidence="12">
    <location>
        <position position="129"/>
    </location>
</feature>
<dbReference type="InterPro" id="IPR006062">
    <property type="entry name" value="His_biosynth"/>
</dbReference>
<dbReference type="InterPro" id="IPR006063">
    <property type="entry name" value="HisA_bact_arch"/>
</dbReference>
<dbReference type="Gene3D" id="3.20.20.70">
    <property type="entry name" value="Aldolase class I"/>
    <property type="match status" value="1"/>
</dbReference>
<evidence type="ECO:0000256" key="1">
    <source>
        <dbReference type="ARBA" id="ARBA00000901"/>
    </source>
</evidence>
<dbReference type="SUPFAM" id="SSF51366">
    <property type="entry name" value="Ribulose-phoshate binding barrel"/>
    <property type="match status" value="1"/>
</dbReference>
<evidence type="ECO:0000256" key="7">
    <source>
        <dbReference type="ARBA" id="ARBA00022490"/>
    </source>
</evidence>
<keyword evidence="10 12" id="KW-0413">Isomerase</keyword>
<dbReference type="PANTHER" id="PTHR43090">
    <property type="entry name" value="1-(5-PHOSPHORIBOSYL)-5-[(5-PHOSPHORIBOSYLAMINO)METHYLIDENEAMINO] IMIDAZOLE-4-CARBOXAMIDE ISOMERASE"/>
    <property type="match status" value="1"/>
</dbReference>
<evidence type="ECO:0000256" key="8">
    <source>
        <dbReference type="ARBA" id="ARBA00022605"/>
    </source>
</evidence>
<evidence type="ECO:0000256" key="12">
    <source>
        <dbReference type="HAMAP-Rule" id="MF_01014"/>
    </source>
</evidence>
<comment type="subcellular location">
    <subcellularLocation>
        <location evidence="2 12 14">Cytoplasm</location>
    </subcellularLocation>
</comment>
<dbReference type="InterPro" id="IPR023016">
    <property type="entry name" value="HisA/PriA"/>
</dbReference>
<dbReference type="UniPathway" id="UPA00031">
    <property type="reaction ID" value="UER00009"/>
</dbReference>
<dbReference type="GO" id="GO:0000105">
    <property type="term" value="P:L-histidine biosynthetic process"/>
    <property type="evidence" value="ECO:0007669"/>
    <property type="project" value="UniProtKB-UniRule"/>
</dbReference>
<dbReference type="OrthoDB" id="9807749at2"/>
<evidence type="ECO:0000256" key="14">
    <source>
        <dbReference type="RuleBase" id="RU003658"/>
    </source>
</evidence>
<dbReference type="Pfam" id="PF00977">
    <property type="entry name" value="His_biosynth"/>
    <property type="match status" value="1"/>
</dbReference>
<dbReference type="GO" id="GO:0005737">
    <property type="term" value="C:cytoplasm"/>
    <property type="evidence" value="ECO:0007669"/>
    <property type="project" value="UniProtKB-SubCell"/>
</dbReference>
<dbReference type="EC" id="5.3.1.16" evidence="5 12"/>
<dbReference type="GO" id="GO:0000162">
    <property type="term" value="P:L-tryptophan biosynthetic process"/>
    <property type="evidence" value="ECO:0007669"/>
    <property type="project" value="TreeGrafter"/>
</dbReference>
<evidence type="ECO:0000256" key="3">
    <source>
        <dbReference type="ARBA" id="ARBA00005133"/>
    </source>
</evidence>
<evidence type="ECO:0000256" key="5">
    <source>
        <dbReference type="ARBA" id="ARBA00012550"/>
    </source>
</evidence>
<dbReference type="InterPro" id="IPR044524">
    <property type="entry name" value="Isoase_HisA-like"/>
</dbReference>
<dbReference type="GO" id="GO:0003949">
    <property type="term" value="F:1-(5-phosphoribosyl)-5-[(5-phosphoribosylamino)methylideneamino]imidazole-4-carboxamide isomerase activity"/>
    <property type="evidence" value="ECO:0007669"/>
    <property type="project" value="UniProtKB-UniRule"/>
</dbReference>
<evidence type="ECO:0000313" key="16">
    <source>
        <dbReference type="Proteomes" id="UP000184442"/>
    </source>
</evidence>
<evidence type="ECO:0000313" key="15">
    <source>
        <dbReference type="EMBL" id="SHI96991.1"/>
    </source>
</evidence>
<reference evidence="15 16" key="1">
    <citation type="submission" date="2016-11" db="EMBL/GenBank/DDBJ databases">
        <authorList>
            <person name="Jaros S."/>
            <person name="Januszkiewicz K."/>
            <person name="Wedrychowicz H."/>
        </authorList>
    </citation>
    <scope>NUCLEOTIDE SEQUENCE [LARGE SCALE GENOMIC DNA]</scope>
    <source>
        <strain evidence="15 16">DSM 19022</strain>
    </source>
</reference>
<dbReference type="PANTHER" id="PTHR43090:SF2">
    <property type="entry name" value="1-(5-PHOSPHORIBOSYL)-5-[(5-PHOSPHORIBOSYLAMINO)METHYLIDENEAMINO] IMIDAZOLE-4-CARBOXAMIDE ISOMERASE"/>
    <property type="match status" value="1"/>
</dbReference>
<evidence type="ECO:0000256" key="4">
    <source>
        <dbReference type="ARBA" id="ARBA00009667"/>
    </source>
</evidence>
<gene>
    <name evidence="12" type="primary">hisA</name>
    <name evidence="15" type="ORF">SAMN02745176_01959</name>
</gene>
<dbReference type="Proteomes" id="UP000184442">
    <property type="component" value="Unassembled WGS sequence"/>
</dbReference>
<dbReference type="NCBIfam" id="TIGR00007">
    <property type="entry name" value="1-(5-phosphoribosyl)-5-[(5-phosphoribosylamino)methylideneamino]imidazole-4-carboxamide isomerase"/>
    <property type="match status" value="1"/>
</dbReference>
<dbReference type="InterPro" id="IPR013785">
    <property type="entry name" value="Aldolase_TIM"/>
</dbReference>
<comment type="pathway">
    <text evidence="3 12 14">Amino-acid biosynthesis; L-histidine biosynthesis; L-histidine from 5-phospho-alpha-D-ribose 1-diphosphate: step 4/9.</text>
</comment>
<dbReference type="FunFam" id="3.20.20.70:FF:000009">
    <property type="entry name" value="1-(5-phosphoribosyl)-5-[(5-phosphoribosylamino)methylideneamino] imidazole-4-carboxamide isomerase"/>
    <property type="match status" value="1"/>
</dbReference>
<sequence length="239" mass="26779">MIIFPALDIKDNKCVRLTQGDFDKVKVYSDNPVDMALKWQEQGANFLHLVNLDGAKSEEIINKKSIEQIVKMLHIPVQVGGGIRSERHVEELLNLGVKRVIVGTMAIENRDLLKKLVSKYKERILVSIDAKDGKVATRGWKVISSIDSLELCKEIEAIGVKTIVYTDIAKDGMLEGPNFQIYETLVKETSLNIIASGGICSMEDIEKLDSLNMYGAIIGKAFYDNLLDFTEVMECLQKE</sequence>
<keyword evidence="8 12" id="KW-0028">Amino-acid biosynthesis</keyword>
<evidence type="ECO:0000256" key="13">
    <source>
        <dbReference type="RuleBase" id="RU003657"/>
    </source>
</evidence>
<accession>A0A1M6FGY7</accession>
<proteinExistence type="inferred from homology"/>
<dbReference type="InterPro" id="IPR011060">
    <property type="entry name" value="RibuloseP-bd_barrel"/>
</dbReference>
<dbReference type="AlphaFoldDB" id="A0A1M6FGY7"/>
<evidence type="ECO:0000256" key="11">
    <source>
        <dbReference type="ARBA" id="ARBA00030547"/>
    </source>
</evidence>
<comment type="catalytic activity">
    <reaction evidence="1 12 14">
        <text>1-(5-phospho-beta-D-ribosyl)-5-[(5-phospho-beta-D-ribosylamino)methylideneamino]imidazole-4-carboxamide = 5-[(5-phospho-1-deoxy-D-ribulos-1-ylimino)methylamino]-1-(5-phospho-beta-D-ribosyl)imidazole-4-carboxamide</text>
        <dbReference type="Rhea" id="RHEA:15469"/>
        <dbReference type="ChEBI" id="CHEBI:58435"/>
        <dbReference type="ChEBI" id="CHEBI:58525"/>
        <dbReference type="EC" id="5.3.1.16"/>
    </reaction>
</comment>
<dbReference type="EMBL" id="FQZS01000012">
    <property type="protein sequence ID" value="SHI96991.1"/>
    <property type="molecule type" value="Genomic_DNA"/>
</dbReference>
<keyword evidence="16" id="KW-1185">Reference proteome</keyword>
<keyword evidence="7 12" id="KW-0963">Cytoplasm</keyword>
<evidence type="ECO:0000256" key="6">
    <source>
        <dbReference type="ARBA" id="ARBA00018464"/>
    </source>
</evidence>